<feature type="compositionally biased region" description="Basic and acidic residues" evidence="2">
    <location>
        <begin position="140"/>
        <end position="162"/>
    </location>
</feature>
<reference evidence="3" key="3">
    <citation type="submission" date="2025-09" db="UniProtKB">
        <authorList>
            <consortium name="Ensembl"/>
        </authorList>
    </citation>
    <scope>IDENTIFICATION</scope>
    <source>
        <strain evidence="3">breed Abyssinian</strain>
    </source>
</reference>
<feature type="compositionally biased region" description="Low complexity" evidence="2">
    <location>
        <begin position="98"/>
        <end position="125"/>
    </location>
</feature>
<reference evidence="3 4" key="1">
    <citation type="submission" date="2021-02" db="EMBL/GenBank/DDBJ databases">
        <title>Safari Cat Assemblies.</title>
        <authorList>
            <person name="Bredemeyer K.R."/>
            <person name="Murphy W.J."/>
        </authorList>
    </citation>
    <scope>NUCLEOTIDE SEQUENCE [LARGE SCALE GENOMIC DNA]</scope>
</reference>
<name>A0ABI7YZM9_FELCA</name>
<proteinExistence type="inferred from homology"/>
<dbReference type="Proteomes" id="UP000823872">
    <property type="component" value="Chromosome B1"/>
</dbReference>
<feature type="region of interest" description="Disordered" evidence="2">
    <location>
        <begin position="1"/>
        <end position="77"/>
    </location>
</feature>
<keyword evidence="4" id="KW-1185">Reference proteome</keyword>
<feature type="compositionally biased region" description="Basic residues" evidence="2">
    <location>
        <begin position="55"/>
        <end position="68"/>
    </location>
</feature>
<feature type="compositionally biased region" description="Polar residues" evidence="2">
    <location>
        <begin position="24"/>
        <end position="33"/>
    </location>
</feature>
<comment type="similarity">
    <text evidence="1">Belongs to the MORF4 family-associated protein family.</text>
</comment>
<reference evidence="3" key="2">
    <citation type="submission" date="2025-08" db="UniProtKB">
        <authorList>
            <consortium name="Ensembl"/>
        </authorList>
    </citation>
    <scope>IDENTIFICATION</scope>
    <source>
        <strain evidence="3">breed Abyssinian</strain>
    </source>
</reference>
<dbReference type="PANTHER" id="PTHR31324:SF3">
    <property type="entry name" value="MORF4 FAMILY ASSOCIATED PROTEIN 1 LIKE 2"/>
    <property type="match status" value="1"/>
</dbReference>
<evidence type="ECO:0000256" key="2">
    <source>
        <dbReference type="SAM" id="MobiDB-lite"/>
    </source>
</evidence>
<protein>
    <submittedName>
        <fullName evidence="3">Uncharacterized protein</fullName>
    </submittedName>
</protein>
<evidence type="ECO:0000313" key="3">
    <source>
        <dbReference type="Ensembl" id="ENSFCTP00005040344.1"/>
    </source>
</evidence>
<sequence length="245" mass="25869">AAKSTTQSAPSPDHSARHTGARRPTSTPPSLRTQPCALGVPGPTDRGRSAAPGPRGRKGAPSCRKRAAREHSSGRRLGLHFGRRLRCAKLGEPVARHGGAPAELGPAPGARGRPAGVLASVSGPRGRPGGGGGAMWPEGADERRAPEQPRDRPRSPARAALEREHVRAHLRARLKLLEVGILLDRLQSEVDSVEGAVGQGRCGSGEAEERVLKLYEKAERKAAEVARMGRRIVELHGQIDSCGFS</sequence>
<dbReference type="PANTHER" id="PTHR31324">
    <property type="entry name" value="MORF4 FAMILY-ASSOCIATED PROTEIN 1-RELATED"/>
    <property type="match status" value="1"/>
</dbReference>
<dbReference type="Ensembl" id="ENSFCTT00005054779.1">
    <property type="protein sequence ID" value="ENSFCTP00005040344.1"/>
    <property type="gene ID" value="ENSFCTG00005019046.1"/>
</dbReference>
<feature type="compositionally biased region" description="Polar residues" evidence="2">
    <location>
        <begin position="1"/>
        <end position="10"/>
    </location>
</feature>
<organism evidence="3 4">
    <name type="scientific">Felis catus</name>
    <name type="common">Cat</name>
    <name type="synonym">Felis silvestris catus</name>
    <dbReference type="NCBI Taxonomy" id="9685"/>
    <lineage>
        <taxon>Eukaryota</taxon>
        <taxon>Metazoa</taxon>
        <taxon>Chordata</taxon>
        <taxon>Craniata</taxon>
        <taxon>Vertebrata</taxon>
        <taxon>Euteleostomi</taxon>
        <taxon>Mammalia</taxon>
        <taxon>Eutheria</taxon>
        <taxon>Laurasiatheria</taxon>
        <taxon>Carnivora</taxon>
        <taxon>Feliformia</taxon>
        <taxon>Felidae</taxon>
        <taxon>Felinae</taxon>
        <taxon>Felis</taxon>
    </lineage>
</organism>
<feature type="region of interest" description="Disordered" evidence="2">
    <location>
        <begin position="95"/>
        <end position="162"/>
    </location>
</feature>
<dbReference type="Pfam" id="PF15155">
    <property type="entry name" value="MRFAP1"/>
    <property type="match status" value="1"/>
</dbReference>
<accession>A0ABI7YZM9</accession>
<dbReference type="GeneTree" id="ENSGT00940000155541"/>
<evidence type="ECO:0000256" key="1">
    <source>
        <dbReference type="ARBA" id="ARBA00005515"/>
    </source>
</evidence>
<evidence type="ECO:0000313" key="4">
    <source>
        <dbReference type="Proteomes" id="UP000823872"/>
    </source>
</evidence>
<dbReference type="InterPro" id="IPR029254">
    <property type="entry name" value="MRFAP1"/>
</dbReference>